<reference evidence="5" key="1">
    <citation type="submission" date="2022-07" db="EMBL/GenBank/DDBJ databases">
        <authorList>
            <consortium name="Clinical and Environmental Microbiology Branch: Whole genome sequencing antimicrobial resistance pathogens in the healthcare setting"/>
        </authorList>
    </citation>
    <scope>NUCLEOTIDE SEQUENCE</scope>
    <source>
        <strain evidence="5">Stenotrophomonas_maltophilia_2021CK-00905</strain>
    </source>
</reference>
<dbReference type="Pfam" id="PF04828">
    <property type="entry name" value="GFA"/>
    <property type="match status" value="1"/>
</dbReference>
<dbReference type="EMBL" id="ABLOMU010000010">
    <property type="protein sequence ID" value="EKT4440703.1"/>
    <property type="molecule type" value="Genomic_DNA"/>
</dbReference>
<dbReference type="InterPro" id="IPR006913">
    <property type="entry name" value="CENP-V/GFA"/>
</dbReference>
<organism evidence="5 6">
    <name type="scientific">Stenotrophomonas maltophilia</name>
    <name type="common">Pseudomonas maltophilia</name>
    <name type="synonym">Xanthomonas maltophilia</name>
    <dbReference type="NCBI Taxonomy" id="40324"/>
    <lineage>
        <taxon>Bacteria</taxon>
        <taxon>Pseudomonadati</taxon>
        <taxon>Pseudomonadota</taxon>
        <taxon>Gammaproteobacteria</taxon>
        <taxon>Lysobacterales</taxon>
        <taxon>Lysobacteraceae</taxon>
        <taxon>Stenotrophomonas</taxon>
        <taxon>Stenotrophomonas maltophilia group</taxon>
    </lineage>
</organism>
<keyword evidence="3" id="KW-0862">Zinc</keyword>
<evidence type="ECO:0000313" key="5">
    <source>
        <dbReference type="EMBL" id="EKT4440703.1"/>
    </source>
</evidence>
<proteinExistence type="inferred from homology"/>
<dbReference type="AlphaFoldDB" id="A0AAI9FZ33"/>
<dbReference type="InterPro" id="IPR052355">
    <property type="entry name" value="CENP-V-like"/>
</dbReference>
<dbReference type="PROSITE" id="PS51891">
    <property type="entry name" value="CENP_V_GFA"/>
    <property type="match status" value="1"/>
</dbReference>
<dbReference type="Proteomes" id="UP001214521">
    <property type="component" value="Unassembled WGS sequence"/>
</dbReference>
<dbReference type="Gene3D" id="2.170.150.70">
    <property type="match status" value="1"/>
</dbReference>
<dbReference type="InterPro" id="IPR011057">
    <property type="entry name" value="Mss4-like_sf"/>
</dbReference>
<keyword evidence="2" id="KW-0479">Metal-binding</keyword>
<gene>
    <name evidence="5" type="ORF">QEK83_001344</name>
</gene>
<evidence type="ECO:0000256" key="3">
    <source>
        <dbReference type="ARBA" id="ARBA00022833"/>
    </source>
</evidence>
<evidence type="ECO:0000313" key="6">
    <source>
        <dbReference type="Proteomes" id="UP001214521"/>
    </source>
</evidence>
<name>A0AAI9FZ33_STEMA</name>
<dbReference type="GO" id="GO:0046872">
    <property type="term" value="F:metal ion binding"/>
    <property type="evidence" value="ECO:0007669"/>
    <property type="project" value="UniProtKB-KW"/>
</dbReference>
<dbReference type="SUPFAM" id="SSF51316">
    <property type="entry name" value="Mss4-like"/>
    <property type="match status" value="1"/>
</dbReference>
<comment type="caution">
    <text evidence="5">The sequence shown here is derived from an EMBL/GenBank/DDBJ whole genome shotgun (WGS) entry which is preliminary data.</text>
</comment>
<protein>
    <submittedName>
        <fullName evidence="5">GFA family protein</fullName>
    </submittedName>
</protein>
<dbReference type="RefSeq" id="WP_049446638.1">
    <property type="nucleotide sequence ID" value="NZ_CP028358.1"/>
</dbReference>
<evidence type="ECO:0000256" key="1">
    <source>
        <dbReference type="ARBA" id="ARBA00005495"/>
    </source>
</evidence>
<evidence type="ECO:0000259" key="4">
    <source>
        <dbReference type="PROSITE" id="PS51891"/>
    </source>
</evidence>
<dbReference type="PANTHER" id="PTHR28620:SF1">
    <property type="entry name" value="CENP-V_GFA DOMAIN-CONTAINING PROTEIN"/>
    <property type="match status" value="1"/>
</dbReference>
<comment type="similarity">
    <text evidence="1">Belongs to the Gfa family.</text>
</comment>
<accession>A0AAI9FZ33</accession>
<dbReference type="PANTHER" id="PTHR28620">
    <property type="entry name" value="CENTROMERE PROTEIN V"/>
    <property type="match status" value="1"/>
</dbReference>
<evidence type="ECO:0000256" key="2">
    <source>
        <dbReference type="ARBA" id="ARBA00022723"/>
    </source>
</evidence>
<sequence length="118" mass="12766">MQYQGSCHCGRIAFTVQAEAPISDVIDCNCSMCRRRGGLLWFAPRAAFQLSTDPADVATYHFNKAHINHHHCRECGIAPYSEAVDPRSGTPMVAVNVRCVPAVNLATLAVTSYDGAAL</sequence>
<dbReference type="GO" id="GO:0016846">
    <property type="term" value="F:carbon-sulfur lyase activity"/>
    <property type="evidence" value="ECO:0007669"/>
    <property type="project" value="InterPro"/>
</dbReference>
<feature type="domain" description="CENP-V/GFA" evidence="4">
    <location>
        <begin position="3"/>
        <end position="114"/>
    </location>
</feature>